<reference evidence="1 2" key="1">
    <citation type="submission" date="2017-01" db="EMBL/GenBank/DDBJ databases">
        <title>Deconstructing symbiosis and pathogenesis requirements using a combined genomic-metabolomic approach.</title>
        <authorList>
            <person name="Tobias N.J."/>
            <person name="Wolff H."/>
            <person name="Djahanschiri B."/>
            <person name="Ebersberger I."/>
            <person name="Bode H.B."/>
        </authorList>
    </citation>
    <scope>NUCLEOTIDE SEQUENCE [LARGE SCALE GENOMIC DNA]</scope>
    <source>
        <strain evidence="1 2">DSM 4764</strain>
    </source>
</reference>
<protein>
    <submittedName>
        <fullName evidence="1">Uncharacterized protein</fullName>
    </submittedName>
</protein>
<dbReference type="AlphaFoldDB" id="A0A1Y2SHE5"/>
<name>A0A1Y2SHE5_9GAMM</name>
<evidence type="ECO:0000313" key="2">
    <source>
        <dbReference type="Proteomes" id="UP000194204"/>
    </source>
</evidence>
<sequence>MNLENPQNSVLRCGWFLMTGERLNVRLSLKGGSHFLPFIMN</sequence>
<gene>
    <name evidence="1" type="ORF">Xbed_03330</name>
</gene>
<evidence type="ECO:0000313" key="1">
    <source>
        <dbReference type="EMBL" id="OTA17423.1"/>
    </source>
</evidence>
<organism evidence="1 2">
    <name type="scientific">Xenorhabdus beddingii</name>
    <dbReference type="NCBI Taxonomy" id="40578"/>
    <lineage>
        <taxon>Bacteria</taxon>
        <taxon>Pseudomonadati</taxon>
        <taxon>Pseudomonadota</taxon>
        <taxon>Gammaproteobacteria</taxon>
        <taxon>Enterobacterales</taxon>
        <taxon>Morganellaceae</taxon>
        <taxon>Xenorhabdus</taxon>
    </lineage>
</organism>
<comment type="caution">
    <text evidence="1">The sequence shown here is derived from an EMBL/GenBank/DDBJ whole genome shotgun (WGS) entry which is preliminary data.</text>
</comment>
<dbReference type="Proteomes" id="UP000194204">
    <property type="component" value="Unassembled WGS sequence"/>
</dbReference>
<proteinExistence type="predicted"/>
<keyword evidence="2" id="KW-1185">Reference proteome</keyword>
<accession>A0A1Y2SHE5</accession>
<dbReference type="EMBL" id="MUBK01000035">
    <property type="protein sequence ID" value="OTA17423.1"/>
    <property type="molecule type" value="Genomic_DNA"/>
</dbReference>